<proteinExistence type="inferred from homology"/>
<evidence type="ECO:0000313" key="6">
    <source>
        <dbReference type="Proteomes" id="UP000006873"/>
    </source>
</evidence>
<evidence type="ECO:0000259" key="4">
    <source>
        <dbReference type="SMART" id="SM00645"/>
    </source>
</evidence>
<dbReference type="InterPro" id="IPR040528">
    <property type="entry name" value="Lectin-like"/>
</dbReference>
<protein>
    <submittedName>
        <fullName evidence="5">5'-nucleotidase/2',3'-cyclic phosphodiesterase-like protein</fullName>
    </submittedName>
</protein>
<dbReference type="Pfam" id="PF18560">
    <property type="entry name" value="Lectin_like"/>
    <property type="match status" value="1"/>
</dbReference>
<evidence type="ECO:0000256" key="1">
    <source>
        <dbReference type="ARBA" id="ARBA00008455"/>
    </source>
</evidence>
<dbReference type="GO" id="GO:0006508">
    <property type="term" value="P:proteolysis"/>
    <property type="evidence" value="ECO:0007669"/>
    <property type="project" value="InterPro"/>
</dbReference>
<dbReference type="InterPro" id="IPR038765">
    <property type="entry name" value="Papain-like_cys_pep_sf"/>
</dbReference>
<dbReference type="GO" id="GO:0008234">
    <property type="term" value="F:cysteine-type peptidase activity"/>
    <property type="evidence" value="ECO:0007669"/>
    <property type="project" value="InterPro"/>
</dbReference>
<dbReference type="EMBL" id="CP002273">
    <property type="protein sequence ID" value="ADO36220.1"/>
    <property type="molecule type" value="Genomic_DNA"/>
</dbReference>
<reference key="1">
    <citation type="submission" date="2010-09" db="EMBL/GenBank/DDBJ databases">
        <authorList>
            <person name="Roh H."/>
            <person name="Ko H.-J."/>
            <person name="Kim D."/>
            <person name="Choi D.G."/>
            <person name="Park S."/>
            <person name="Kim S."/>
            <person name="Kim K.H."/>
            <person name="Chang I.S."/>
            <person name="Choi I.-G."/>
        </authorList>
    </citation>
    <scope>NUCLEOTIDE SEQUENCE</scope>
    <source>
        <strain>KIST612</strain>
    </source>
</reference>
<dbReference type="Gene3D" id="3.90.70.10">
    <property type="entry name" value="Cysteine proteinases"/>
    <property type="match status" value="1"/>
</dbReference>
<reference evidence="5 6" key="2">
    <citation type="journal article" date="2011" name="J. Bacteriol.">
        <title>Complete genome sequence of a carbon monoxide-utilizing acetogen, Eubacterium limosum KIST612.</title>
        <authorList>
            <person name="Roh H."/>
            <person name="Ko H.J."/>
            <person name="Kim D."/>
            <person name="Choi D.G."/>
            <person name="Park S."/>
            <person name="Kim S."/>
            <person name="Chang I.S."/>
            <person name="Choi I.G."/>
        </authorList>
    </citation>
    <scope>NUCLEOTIDE SEQUENCE [LARGE SCALE GENOMIC DNA]</scope>
    <source>
        <strain evidence="5 6">KIST612</strain>
    </source>
</reference>
<dbReference type="AlphaFoldDB" id="E3GKX8"/>
<dbReference type="CDD" id="cd02619">
    <property type="entry name" value="Peptidase_C1"/>
    <property type="match status" value="1"/>
</dbReference>
<feature type="transmembrane region" description="Helical" evidence="3">
    <location>
        <begin position="864"/>
        <end position="884"/>
    </location>
</feature>
<dbReference type="SMART" id="SM00645">
    <property type="entry name" value="Pept_C1"/>
    <property type="match status" value="1"/>
</dbReference>
<keyword evidence="3" id="KW-0812">Transmembrane</keyword>
<dbReference type="Proteomes" id="UP000006873">
    <property type="component" value="Chromosome"/>
</dbReference>
<keyword evidence="6" id="KW-1185">Reference proteome</keyword>
<evidence type="ECO:0000256" key="2">
    <source>
        <dbReference type="SAM" id="MobiDB-lite"/>
    </source>
</evidence>
<evidence type="ECO:0000313" key="5">
    <source>
        <dbReference type="EMBL" id="ADO36220.1"/>
    </source>
</evidence>
<dbReference type="KEGG" id="elm:ELI_1234"/>
<keyword evidence="3" id="KW-0472">Membrane</keyword>
<gene>
    <name evidence="5" type="ordered locus">ELI_1234</name>
</gene>
<dbReference type="HOGENOM" id="CLU_324593_0_0_9"/>
<dbReference type="InterPro" id="IPR013128">
    <property type="entry name" value="Peptidase_C1A"/>
</dbReference>
<dbReference type="SUPFAM" id="SSF54001">
    <property type="entry name" value="Cysteine proteinases"/>
    <property type="match status" value="1"/>
</dbReference>
<dbReference type="eggNOG" id="COG4870">
    <property type="taxonomic scope" value="Bacteria"/>
</dbReference>
<keyword evidence="3" id="KW-1133">Transmembrane helix</keyword>
<organism evidence="5 6">
    <name type="scientific">Eubacterium callanderi</name>
    <dbReference type="NCBI Taxonomy" id="53442"/>
    <lineage>
        <taxon>Bacteria</taxon>
        <taxon>Bacillati</taxon>
        <taxon>Bacillota</taxon>
        <taxon>Clostridia</taxon>
        <taxon>Eubacteriales</taxon>
        <taxon>Eubacteriaceae</taxon>
        <taxon>Eubacterium</taxon>
    </lineage>
</organism>
<name>E3GKX8_9FIRM</name>
<feature type="compositionally biased region" description="Polar residues" evidence="2">
    <location>
        <begin position="825"/>
        <end position="836"/>
    </location>
</feature>
<dbReference type="Pfam" id="PF00112">
    <property type="entry name" value="Peptidase_C1"/>
    <property type="match status" value="2"/>
</dbReference>
<feature type="domain" description="Peptidase C1A papain C-terminal" evidence="4">
    <location>
        <begin position="96"/>
        <end position="386"/>
    </location>
</feature>
<dbReference type="PANTHER" id="PTHR12411">
    <property type="entry name" value="CYSTEINE PROTEASE FAMILY C1-RELATED"/>
    <property type="match status" value="1"/>
</dbReference>
<dbReference type="InterPro" id="IPR000668">
    <property type="entry name" value="Peptidase_C1A_C"/>
</dbReference>
<feature type="region of interest" description="Disordered" evidence="2">
    <location>
        <begin position="825"/>
        <end position="845"/>
    </location>
</feature>
<sequence length="889" mass="95424">MSKLVIIIQKVSEWRKKVKKKSLPKSWKGRITAAILGVTLSFTAFTGSVVLAAPEIPVDTSGVDNYDGGRLPAGLDSSYYTLPQDTNGITPRGVTLPEQYDLRNKGLVTGTRNQNPWGSCWSFGNTSSIESNAVLKGAGSAGSLDYSEHYMAWFTFQPYQGEGYEIVEGAANVLDFGGRRQMATADTTAWFGPIDETLAPYVNAAGERDDNGIPLKTGDWSLPESLRDEAEEVHVQNVDYLPETGVFKGTAVDKDGITYKTGYSFDEAALKAVKSALMENGVLDVSYYAAKSLPDQDENTTEIFNTETHAQYSPRNASANHEVSIVGWDDTYSVDNFSTTPPGPGAWIVKNSWGKGNGGAGSVDAEGYFYISYYDQTVSEFTSYQVDVPENGLFSYDNNYQYDFLGYKSFVSVPPSEDNRGNKVANIFTAEKDEVLTAVSAITVDTNSTVEVEIYKLADGADLSNAGEAVSTITAQPTYGGYHTIELNKDVELKAGERFAVVETITGDSGGYLPIEMGYSGVITQGSGGKIQTIAKIEPGQSYVFSKENGQWIWSDIANTPPTVVGDETSNYGNAMIKAFTVDQDDAVAAALTVESLDSQKQSLGSQEVTDFAAPVLLPAGTETIRLSATAQNGTASLSVAENTEVAKEDFQNTPIVLSLTSEPRGNNGAEYTLSFNIEKVLVSEDGSTTLIDNQELLPEGTIFDAKALTKGDAYEQAKKTLKDGHDAFTLYEVTTLDKDNKPVTLASGKKLTMEFRLPDGYEAAKTKIYTIGDDGSLKDMNAAAKTPEPQATVLRTAEAAESKTVLSVDTNVLNGTYAIAVVKNDTSGGTDEPQQGSGGTETKYAEAPAQPGVLTGLTSAANIVLPIGIIVLVIVIAGVWIYLRRKNK</sequence>
<accession>E3GKX8</accession>
<comment type="similarity">
    <text evidence="1">Belongs to the peptidase C1 family.</text>
</comment>
<evidence type="ECO:0000256" key="3">
    <source>
        <dbReference type="SAM" id="Phobius"/>
    </source>
</evidence>